<evidence type="ECO:0000259" key="4">
    <source>
        <dbReference type="Pfam" id="PF13439"/>
    </source>
</evidence>
<dbReference type="Gene3D" id="3.40.50.2000">
    <property type="entry name" value="Glycogen Phosphorylase B"/>
    <property type="match status" value="2"/>
</dbReference>
<accession>A0ABW4LFP9</accession>
<dbReference type="RefSeq" id="WP_377932541.1">
    <property type="nucleotide sequence ID" value="NZ_JBHUEA010000005.1"/>
</dbReference>
<dbReference type="InterPro" id="IPR028098">
    <property type="entry name" value="Glyco_trans_4-like_N"/>
</dbReference>
<dbReference type="SUPFAM" id="SSF53756">
    <property type="entry name" value="UDP-Glycosyltransferase/glycogen phosphorylase"/>
    <property type="match status" value="1"/>
</dbReference>
<feature type="domain" description="Glycosyltransferase subfamily 4-like N-terminal" evidence="4">
    <location>
        <begin position="44"/>
        <end position="180"/>
    </location>
</feature>
<dbReference type="PANTHER" id="PTHR45947:SF14">
    <property type="entry name" value="SLL1723 PROTEIN"/>
    <property type="match status" value="1"/>
</dbReference>
<dbReference type="PANTHER" id="PTHR45947">
    <property type="entry name" value="SULFOQUINOVOSYL TRANSFERASE SQD2"/>
    <property type="match status" value="1"/>
</dbReference>
<proteinExistence type="predicted"/>
<reference evidence="6" key="1">
    <citation type="journal article" date="2019" name="Int. J. Syst. Evol. Microbiol.">
        <title>The Global Catalogue of Microorganisms (GCM) 10K type strain sequencing project: providing services to taxonomists for standard genome sequencing and annotation.</title>
        <authorList>
            <consortium name="The Broad Institute Genomics Platform"/>
            <consortium name="The Broad Institute Genome Sequencing Center for Infectious Disease"/>
            <person name="Wu L."/>
            <person name="Ma J."/>
        </authorList>
    </citation>
    <scope>NUCLEOTIDE SEQUENCE [LARGE SCALE GENOMIC DNA]</scope>
    <source>
        <strain evidence="6">CGMCC 1.12471</strain>
    </source>
</reference>
<gene>
    <name evidence="5" type="ORF">ACFSBI_04695</name>
</gene>
<evidence type="ECO:0000313" key="6">
    <source>
        <dbReference type="Proteomes" id="UP001597347"/>
    </source>
</evidence>
<evidence type="ECO:0000259" key="3">
    <source>
        <dbReference type="Pfam" id="PF00534"/>
    </source>
</evidence>
<dbReference type="InterPro" id="IPR050194">
    <property type="entry name" value="Glycosyltransferase_grp1"/>
</dbReference>
<comment type="caution">
    <text evidence="5">The sequence shown here is derived from an EMBL/GenBank/DDBJ whole genome shotgun (WGS) entry which is preliminary data.</text>
</comment>
<dbReference type="Pfam" id="PF13439">
    <property type="entry name" value="Glyco_transf_4"/>
    <property type="match status" value="1"/>
</dbReference>
<organism evidence="5 6">
    <name type="scientific">Amnibacterium endophyticum</name>
    <dbReference type="NCBI Taxonomy" id="2109337"/>
    <lineage>
        <taxon>Bacteria</taxon>
        <taxon>Bacillati</taxon>
        <taxon>Actinomycetota</taxon>
        <taxon>Actinomycetes</taxon>
        <taxon>Micrococcales</taxon>
        <taxon>Microbacteriaceae</taxon>
        <taxon>Amnibacterium</taxon>
    </lineage>
</organism>
<evidence type="ECO:0000256" key="1">
    <source>
        <dbReference type="ARBA" id="ARBA00022676"/>
    </source>
</evidence>
<dbReference type="InterPro" id="IPR001296">
    <property type="entry name" value="Glyco_trans_1"/>
</dbReference>
<feature type="domain" description="Glycosyl transferase family 1" evidence="3">
    <location>
        <begin position="188"/>
        <end position="350"/>
    </location>
</feature>
<keyword evidence="6" id="KW-1185">Reference proteome</keyword>
<dbReference type="EMBL" id="JBHUEA010000005">
    <property type="protein sequence ID" value="MFD1720839.1"/>
    <property type="molecule type" value="Genomic_DNA"/>
</dbReference>
<dbReference type="GO" id="GO:0016757">
    <property type="term" value="F:glycosyltransferase activity"/>
    <property type="evidence" value="ECO:0007669"/>
    <property type="project" value="UniProtKB-KW"/>
</dbReference>
<dbReference type="Proteomes" id="UP001597347">
    <property type="component" value="Unassembled WGS sequence"/>
</dbReference>
<protein>
    <submittedName>
        <fullName evidence="5">Glycosyltransferase</fullName>
        <ecNumber evidence="5">2.4.-.-</ecNumber>
    </submittedName>
</protein>
<dbReference type="EC" id="2.4.-.-" evidence="5"/>
<evidence type="ECO:0000256" key="2">
    <source>
        <dbReference type="ARBA" id="ARBA00022679"/>
    </source>
</evidence>
<evidence type="ECO:0000313" key="5">
    <source>
        <dbReference type="EMBL" id="MFD1720839.1"/>
    </source>
</evidence>
<name>A0ABW4LFP9_9MICO</name>
<dbReference type="Pfam" id="PF00534">
    <property type="entry name" value="Glycos_transf_1"/>
    <property type="match status" value="1"/>
</dbReference>
<sequence>MRELRVGVLRHTVYLPSERFIPDQVRALERCSPIVLARDSVIDPVPGIRTRQLPLHSTPARAAYITGVAANRSLQSVIADERLELLHAHFGVEGLYSRRAAERAGIPHVVTLHGFDVSYSREALLRARTPSWARYALLREGLLRSPSLFVCVSEHVRRLAIGLGASEERTPVITTGVDTTLLLPTPVPDEPRVVHVARLVEKKGTEYLVEAVRRARLKVPDLRLDVIGDGPLLGRLTSQVSEAGLKEAVTFHGALPHALVLELMRRAAVVAVPSVTARSGDTEGLPQAVLEAGALGRPVVGTRHAGIGEAVTDDTGVLVGERDAGSLADALVQVLGSHVVAADMGARGRDRIVEHFDLQRQARRLRDAYEAEVAAGAG</sequence>
<keyword evidence="1 5" id="KW-0328">Glycosyltransferase</keyword>
<keyword evidence="2 5" id="KW-0808">Transferase</keyword>